<keyword evidence="7" id="KW-1185">Reference proteome</keyword>
<dbReference type="InterPro" id="IPR051435">
    <property type="entry name" value="RING_finger_E3_ubiq-ligases"/>
</dbReference>
<feature type="non-terminal residue" evidence="6">
    <location>
        <position position="95"/>
    </location>
</feature>
<keyword evidence="3" id="KW-0862">Zinc</keyword>
<dbReference type="PANTHER" id="PTHR22791">
    <property type="entry name" value="RING-TYPE DOMAIN-CONTAINING PROTEIN"/>
    <property type="match status" value="1"/>
</dbReference>
<protein>
    <recommendedName>
        <fullName evidence="5">RING-type domain-containing protein</fullName>
    </recommendedName>
</protein>
<dbReference type="PANTHER" id="PTHR22791:SF6">
    <property type="entry name" value="RING-TYPE DOMAIN-CONTAINING PROTEIN"/>
    <property type="match status" value="1"/>
</dbReference>
<evidence type="ECO:0000313" key="6">
    <source>
        <dbReference type="EMBL" id="KAK7075777.1"/>
    </source>
</evidence>
<evidence type="ECO:0000256" key="4">
    <source>
        <dbReference type="PROSITE-ProRule" id="PRU00175"/>
    </source>
</evidence>
<comment type="caution">
    <text evidence="6">The sequence shown here is derived from an EMBL/GenBank/DDBJ whole genome shotgun (WGS) entry which is preliminary data.</text>
</comment>
<dbReference type="Proteomes" id="UP001381693">
    <property type="component" value="Unassembled WGS sequence"/>
</dbReference>
<reference evidence="6 7" key="1">
    <citation type="submission" date="2023-11" db="EMBL/GenBank/DDBJ databases">
        <title>Halocaridina rubra genome assembly.</title>
        <authorList>
            <person name="Smith C."/>
        </authorList>
    </citation>
    <scope>NUCLEOTIDE SEQUENCE [LARGE SCALE GENOMIC DNA]</scope>
    <source>
        <strain evidence="6">EP-1</strain>
        <tissue evidence="6">Whole</tissue>
    </source>
</reference>
<dbReference type="Pfam" id="PF00097">
    <property type="entry name" value="zf-C3HC4"/>
    <property type="match status" value="1"/>
</dbReference>
<dbReference type="AlphaFoldDB" id="A0AAN8X174"/>
<proteinExistence type="predicted"/>
<evidence type="ECO:0000256" key="1">
    <source>
        <dbReference type="ARBA" id="ARBA00022723"/>
    </source>
</evidence>
<sequence>MGGLECDVCVNYYNGDDRKPRTLACAHTSCALCTINGITEAEVTCPSCQRLHHAVGPRDIPVSLSLLRVLIQRSIGGSDNLIENVHILAEMNIAL</sequence>
<keyword evidence="2 4" id="KW-0863">Zinc-finger</keyword>
<dbReference type="Gene3D" id="3.30.40.10">
    <property type="entry name" value="Zinc/RING finger domain, C3HC4 (zinc finger)"/>
    <property type="match status" value="1"/>
</dbReference>
<evidence type="ECO:0000256" key="3">
    <source>
        <dbReference type="ARBA" id="ARBA00022833"/>
    </source>
</evidence>
<dbReference type="PROSITE" id="PS50089">
    <property type="entry name" value="ZF_RING_2"/>
    <property type="match status" value="1"/>
</dbReference>
<dbReference type="GO" id="GO:0016567">
    <property type="term" value="P:protein ubiquitination"/>
    <property type="evidence" value="ECO:0007669"/>
    <property type="project" value="TreeGrafter"/>
</dbReference>
<gene>
    <name evidence="6" type="ORF">SK128_018645</name>
</gene>
<dbReference type="EMBL" id="JAXCGZ010010150">
    <property type="protein sequence ID" value="KAK7075777.1"/>
    <property type="molecule type" value="Genomic_DNA"/>
</dbReference>
<dbReference type="InterPro" id="IPR013083">
    <property type="entry name" value="Znf_RING/FYVE/PHD"/>
</dbReference>
<keyword evidence="1" id="KW-0479">Metal-binding</keyword>
<feature type="domain" description="RING-type" evidence="5">
    <location>
        <begin position="6"/>
        <end position="49"/>
    </location>
</feature>
<accession>A0AAN8X174</accession>
<evidence type="ECO:0000259" key="5">
    <source>
        <dbReference type="PROSITE" id="PS50089"/>
    </source>
</evidence>
<evidence type="ECO:0000256" key="2">
    <source>
        <dbReference type="ARBA" id="ARBA00022771"/>
    </source>
</evidence>
<dbReference type="InterPro" id="IPR001841">
    <property type="entry name" value="Znf_RING"/>
</dbReference>
<dbReference type="GO" id="GO:0061630">
    <property type="term" value="F:ubiquitin protein ligase activity"/>
    <property type="evidence" value="ECO:0007669"/>
    <property type="project" value="TreeGrafter"/>
</dbReference>
<dbReference type="InterPro" id="IPR018957">
    <property type="entry name" value="Znf_C3HC4_RING-type"/>
</dbReference>
<dbReference type="SUPFAM" id="SSF57850">
    <property type="entry name" value="RING/U-box"/>
    <property type="match status" value="1"/>
</dbReference>
<organism evidence="6 7">
    <name type="scientific">Halocaridina rubra</name>
    <name type="common">Hawaiian red shrimp</name>
    <dbReference type="NCBI Taxonomy" id="373956"/>
    <lineage>
        <taxon>Eukaryota</taxon>
        <taxon>Metazoa</taxon>
        <taxon>Ecdysozoa</taxon>
        <taxon>Arthropoda</taxon>
        <taxon>Crustacea</taxon>
        <taxon>Multicrustacea</taxon>
        <taxon>Malacostraca</taxon>
        <taxon>Eumalacostraca</taxon>
        <taxon>Eucarida</taxon>
        <taxon>Decapoda</taxon>
        <taxon>Pleocyemata</taxon>
        <taxon>Caridea</taxon>
        <taxon>Atyoidea</taxon>
        <taxon>Atyidae</taxon>
        <taxon>Halocaridina</taxon>
    </lineage>
</organism>
<dbReference type="GO" id="GO:0008270">
    <property type="term" value="F:zinc ion binding"/>
    <property type="evidence" value="ECO:0007669"/>
    <property type="project" value="UniProtKB-KW"/>
</dbReference>
<evidence type="ECO:0000313" key="7">
    <source>
        <dbReference type="Proteomes" id="UP001381693"/>
    </source>
</evidence>
<name>A0AAN8X174_HALRR</name>